<dbReference type="Gene3D" id="1.20.5.170">
    <property type="match status" value="1"/>
</dbReference>
<evidence type="ECO:0000313" key="9">
    <source>
        <dbReference type="EMBL" id="EPQ09585.1"/>
    </source>
</evidence>
<evidence type="ECO:0000256" key="2">
    <source>
        <dbReference type="ARBA" id="ARBA00022754"/>
    </source>
</evidence>
<evidence type="ECO:0000313" key="10">
    <source>
        <dbReference type="Proteomes" id="UP000052978"/>
    </source>
</evidence>
<dbReference type="GO" id="GO:0045109">
    <property type="term" value="P:intermediate filament organization"/>
    <property type="evidence" value="ECO:0007669"/>
    <property type="project" value="TreeGrafter"/>
</dbReference>
<dbReference type="FunFam" id="1.20.5.500:FF:000001">
    <property type="entry name" value="Type II keratin 23"/>
    <property type="match status" value="1"/>
</dbReference>
<dbReference type="FunFam" id="1.20.5.1160:FF:000001">
    <property type="entry name" value="Keratin type II"/>
    <property type="match status" value="1"/>
</dbReference>
<dbReference type="GO" id="GO:0045095">
    <property type="term" value="C:keratin filament"/>
    <property type="evidence" value="ECO:0007669"/>
    <property type="project" value="InterPro"/>
</dbReference>
<dbReference type="PROSITE" id="PS51842">
    <property type="entry name" value="IF_ROD_2"/>
    <property type="match status" value="1"/>
</dbReference>
<dbReference type="PROSITE" id="PS00226">
    <property type="entry name" value="IF_ROD_1"/>
    <property type="match status" value="1"/>
</dbReference>
<organism evidence="9 10">
    <name type="scientific">Myotis brandtii</name>
    <name type="common">Brandt's bat</name>
    <dbReference type="NCBI Taxonomy" id="109478"/>
    <lineage>
        <taxon>Eukaryota</taxon>
        <taxon>Metazoa</taxon>
        <taxon>Chordata</taxon>
        <taxon>Craniata</taxon>
        <taxon>Vertebrata</taxon>
        <taxon>Euteleostomi</taxon>
        <taxon>Mammalia</taxon>
        <taxon>Eutheria</taxon>
        <taxon>Laurasiatheria</taxon>
        <taxon>Chiroptera</taxon>
        <taxon>Yangochiroptera</taxon>
        <taxon>Vespertilionidae</taxon>
        <taxon>Myotis</taxon>
    </lineage>
</organism>
<dbReference type="eggNOG" id="ENOG502QWIE">
    <property type="taxonomic scope" value="Eukaryota"/>
</dbReference>
<keyword evidence="2 5" id="KW-0403">Intermediate filament</keyword>
<reference evidence="9 10" key="1">
    <citation type="journal article" date="2013" name="Nat. Commun.">
        <title>Genome analysis reveals insights into physiology and longevity of the Brandt's bat Myotis brandtii.</title>
        <authorList>
            <person name="Seim I."/>
            <person name="Fang X."/>
            <person name="Xiong Z."/>
            <person name="Lobanov A.V."/>
            <person name="Huang Z."/>
            <person name="Ma S."/>
            <person name="Feng Y."/>
            <person name="Turanov A.A."/>
            <person name="Zhu Y."/>
            <person name="Lenz T.L."/>
            <person name="Gerashchenko M.V."/>
            <person name="Fan D."/>
            <person name="Hee Yim S."/>
            <person name="Yao X."/>
            <person name="Jordan D."/>
            <person name="Xiong Y."/>
            <person name="Ma Y."/>
            <person name="Lyapunov A.N."/>
            <person name="Chen G."/>
            <person name="Kulakova O.I."/>
            <person name="Sun Y."/>
            <person name="Lee S.G."/>
            <person name="Bronson R.T."/>
            <person name="Moskalev A.A."/>
            <person name="Sunyaev S.R."/>
            <person name="Zhang G."/>
            <person name="Krogh A."/>
            <person name="Wang J."/>
            <person name="Gladyshev V.N."/>
        </authorList>
    </citation>
    <scope>NUCLEOTIDE SEQUENCE [LARGE SCALE GENOMIC DNA]</scope>
</reference>
<dbReference type="PANTHER" id="PTHR45616">
    <property type="entry name" value="GATA-TYPE DOMAIN-CONTAINING PROTEIN"/>
    <property type="match status" value="1"/>
</dbReference>
<dbReference type="InterPro" id="IPR032444">
    <property type="entry name" value="Keratin_2_head"/>
</dbReference>
<keyword evidence="1" id="KW-0416">Keratin</keyword>
<dbReference type="KEGG" id="myb:102244130"/>
<dbReference type="GO" id="GO:0031424">
    <property type="term" value="P:keratinization"/>
    <property type="evidence" value="ECO:0007669"/>
    <property type="project" value="TreeGrafter"/>
</dbReference>
<comment type="similarity">
    <text evidence="4 5">Belongs to the intermediate filament family.</text>
</comment>
<feature type="coiled-coil region" evidence="6">
    <location>
        <begin position="358"/>
        <end position="438"/>
    </location>
</feature>
<dbReference type="Proteomes" id="UP000052978">
    <property type="component" value="Unassembled WGS sequence"/>
</dbReference>
<dbReference type="PRINTS" id="PR01276">
    <property type="entry name" value="TYPE2KERATIN"/>
</dbReference>
<dbReference type="GO" id="GO:0030280">
    <property type="term" value="F:structural constituent of skin epidermis"/>
    <property type="evidence" value="ECO:0007669"/>
    <property type="project" value="TreeGrafter"/>
</dbReference>
<evidence type="ECO:0000256" key="5">
    <source>
        <dbReference type="RuleBase" id="RU000685"/>
    </source>
</evidence>
<evidence type="ECO:0000256" key="3">
    <source>
        <dbReference type="ARBA" id="ARBA00023054"/>
    </source>
</evidence>
<keyword evidence="10" id="KW-1185">Reference proteome</keyword>
<gene>
    <name evidence="9" type="ORF">D623_10023047</name>
</gene>
<evidence type="ECO:0000256" key="6">
    <source>
        <dbReference type="SAM" id="Coils"/>
    </source>
</evidence>
<evidence type="ECO:0000256" key="1">
    <source>
        <dbReference type="ARBA" id="ARBA00022744"/>
    </source>
</evidence>
<sequence length="586" mass="63914">MSCRSYRASSGRRVGNFSSCSAMAPQNLNRFRASSVSCRSGSSFRGLGSFGSRSVITYGSCSPRIAAVGSRPIHCGVGFGAGGGCGAGLGFGASSCLGYGFGGPGFGYRVGGIGVPAAPSITAVTVNQSLLTPLNLEIDPNAQRVKRDEKEQIKTLNNKFASFIDKVRFLEQQNKLLETKWNFLQEQKCAKSNLEPLFESYITNLRRQLDAASSDRARLEAERNNMQDVLEGFKKKYEEEVEFRANAENEFVTLKKDVDSNFLHKSDLEANVETLAQEIDFLKTLYMEEIQLLQSHISETSVIVKMDNSRDLDLDGIITEIKAQYEEVARRSRADAEAWYQTKYEEMRVTAGQHCDNLRNTRNEINELTRMIQRLKTEIEHAKTQRAKLEAAVAEAEQRGEAALKDAKCKLADLEGALQQAKQDMARQLREYQELMNVKLGLDIEIATYRRLLEGEEIRICEGVGPVNISVSSSRGGLVCGPEPLVSSSTLSRGRVTFSGSSIRSGGVCGSSLGGAQVIMGSGDLLSTGSRGGSVLMRESCTPCPPSIPCPLPTEGGFSSCSGGRSSRGSSVRFVSTTTTSRRTKY</sequence>
<protein>
    <submittedName>
        <fullName evidence="9">Keratin, type II cuticular Hb4</fullName>
    </submittedName>
</protein>
<dbReference type="SMART" id="SM01391">
    <property type="entry name" value="Filament"/>
    <property type="match status" value="1"/>
</dbReference>
<name>S7N0U7_MYOBR</name>
<dbReference type="Pfam" id="PF16208">
    <property type="entry name" value="Keratin_2_head"/>
    <property type="match status" value="1"/>
</dbReference>
<proteinExistence type="inferred from homology"/>
<dbReference type="InterPro" id="IPR018039">
    <property type="entry name" value="IF_conserved"/>
</dbReference>
<dbReference type="OrthoDB" id="9836621at2759"/>
<keyword evidence="3 6" id="KW-0175">Coiled coil</keyword>
<evidence type="ECO:0000256" key="7">
    <source>
        <dbReference type="SAM" id="MobiDB-lite"/>
    </source>
</evidence>
<feature type="domain" description="IF rod" evidence="8">
    <location>
        <begin position="149"/>
        <end position="460"/>
    </location>
</feature>
<dbReference type="InterPro" id="IPR003054">
    <property type="entry name" value="Keratin_II"/>
</dbReference>
<dbReference type="Gene3D" id="1.20.5.1160">
    <property type="entry name" value="Vasodilator-stimulated phosphoprotein"/>
    <property type="match status" value="1"/>
</dbReference>
<feature type="region of interest" description="Disordered" evidence="7">
    <location>
        <begin position="561"/>
        <end position="586"/>
    </location>
</feature>
<dbReference type="FunFam" id="1.20.5.170:FF:000004">
    <property type="entry name" value="Keratin, type II cytoskeletal 5"/>
    <property type="match status" value="1"/>
</dbReference>
<dbReference type="InterPro" id="IPR039008">
    <property type="entry name" value="IF_rod_dom"/>
</dbReference>
<evidence type="ECO:0000259" key="8">
    <source>
        <dbReference type="PROSITE" id="PS51842"/>
    </source>
</evidence>
<dbReference type="EMBL" id="KE162789">
    <property type="protein sequence ID" value="EPQ09585.1"/>
    <property type="molecule type" value="Genomic_DNA"/>
</dbReference>
<dbReference type="GO" id="GO:0005615">
    <property type="term" value="C:extracellular space"/>
    <property type="evidence" value="ECO:0007669"/>
    <property type="project" value="TreeGrafter"/>
</dbReference>
<dbReference type="Pfam" id="PF00038">
    <property type="entry name" value="Filament"/>
    <property type="match status" value="1"/>
</dbReference>
<evidence type="ECO:0000256" key="4">
    <source>
        <dbReference type="ARBA" id="ARBA00061646"/>
    </source>
</evidence>
<dbReference type="Gene3D" id="1.20.5.500">
    <property type="entry name" value="Single helix bin"/>
    <property type="match status" value="1"/>
</dbReference>
<dbReference type="AlphaFoldDB" id="S7N0U7"/>
<dbReference type="PANTHER" id="PTHR45616:SF17">
    <property type="entry name" value="KERATIN, TYPE II CUTICULAR HB4"/>
    <property type="match status" value="1"/>
</dbReference>
<feature type="coiled-coil region" evidence="6">
    <location>
        <begin position="153"/>
        <end position="236"/>
    </location>
</feature>
<accession>S7N0U7</accession>
<dbReference type="SUPFAM" id="SSF64593">
    <property type="entry name" value="Intermediate filament protein, coiled coil region"/>
    <property type="match status" value="3"/>
</dbReference>